<dbReference type="InterPro" id="IPR020843">
    <property type="entry name" value="ER"/>
</dbReference>
<dbReference type="SUPFAM" id="SSF51735">
    <property type="entry name" value="NAD(P)-binding Rossmann-fold domains"/>
    <property type="match status" value="1"/>
</dbReference>
<evidence type="ECO:0000313" key="6">
    <source>
        <dbReference type="Proteomes" id="UP000295705"/>
    </source>
</evidence>
<dbReference type="Pfam" id="PF08240">
    <property type="entry name" value="ADH_N"/>
    <property type="match status" value="1"/>
</dbReference>
<dbReference type="PANTHER" id="PTHR48106">
    <property type="entry name" value="QUINONE OXIDOREDUCTASE PIG3-RELATED"/>
    <property type="match status" value="1"/>
</dbReference>
<dbReference type="Gene3D" id="3.90.180.10">
    <property type="entry name" value="Medium-chain alcohol dehydrogenases, catalytic domain"/>
    <property type="match status" value="1"/>
</dbReference>
<keyword evidence="6" id="KW-1185">Reference proteome</keyword>
<dbReference type="AlphaFoldDB" id="A0A4R6UK95"/>
<comment type="caution">
    <text evidence="5">The sequence shown here is derived from an EMBL/GenBank/DDBJ whole genome shotgun (WGS) entry which is preliminary data.</text>
</comment>
<sequence>MRAIGVNTYGGPDALEVVELPEPHAGPGEARLRVRAAAVNPTDTLARDGSRASNASSTARRWGKDPPPYVPGMDAAGEVDEIGEGTDTELHVGDAAMAIVVPDGSHGAYAEHVVVPAGSVVRAPAGTSAVEASTLPMNGLTARLALDTLALAPGQTVAVTGAAGALGGYVVQLAKADRLTVVADASEADEALVRSLGADVVVRRGDDVAARIRESQPGGVDAVVDGSLQGDALLDAVRDGGRIATVRGHRGADERGITWHPVLVRDVATDHAALDALRRQAEEGVLTLRVADTIPAEKAPEAHRRLEAGGVRGRLVLTF</sequence>
<evidence type="ECO:0000259" key="4">
    <source>
        <dbReference type="SMART" id="SM00829"/>
    </source>
</evidence>
<feature type="region of interest" description="Disordered" evidence="3">
    <location>
        <begin position="44"/>
        <end position="74"/>
    </location>
</feature>
<dbReference type="InterPro" id="IPR011032">
    <property type="entry name" value="GroES-like_sf"/>
</dbReference>
<dbReference type="PANTHER" id="PTHR48106:SF18">
    <property type="entry name" value="QUINONE OXIDOREDUCTASE PIG3"/>
    <property type="match status" value="1"/>
</dbReference>
<gene>
    <name evidence="5" type="ORF">EV188_113145</name>
</gene>
<dbReference type="GO" id="GO:0016651">
    <property type="term" value="F:oxidoreductase activity, acting on NAD(P)H"/>
    <property type="evidence" value="ECO:0007669"/>
    <property type="project" value="TreeGrafter"/>
</dbReference>
<dbReference type="SMART" id="SM00829">
    <property type="entry name" value="PKS_ER"/>
    <property type="match status" value="1"/>
</dbReference>
<dbReference type="Pfam" id="PF13602">
    <property type="entry name" value="ADH_zinc_N_2"/>
    <property type="match status" value="1"/>
</dbReference>
<dbReference type="GO" id="GO:0070402">
    <property type="term" value="F:NADPH binding"/>
    <property type="evidence" value="ECO:0007669"/>
    <property type="project" value="TreeGrafter"/>
</dbReference>
<dbReference type="CDD" id="cd05289">
    <property type="entry name" value="MDR_like_2"/>
    <property type="match status" value="1"/>
</dbReference>
<accession>A0A4R6UK95</accession>
<dbReference type="Proteomes" id="UP000295705">
    <property type="component" value="Unassembled WGS sequence"/>
</dbReference>
<keyword evidence="2" id="KW-0560">Oxidoreductase</keyword>
<proteinExistence type="predicted"/>
<dbReference type="InterPro" id="IPR036291">
    <property type="entry name" value="NAD(P)-bd_dom_sf"/>
</dbReference>
<feature type="domain" description="Enoyl reductase (ER)" evidence="4">
    <location>
        <begin position="10"/>
        <end position="317"/>
    </location>
</feature>
<dbReference type="Gene3D" id="3.40.50.720">
    <property type="entry name" value="NAD(P)-binding Rossmann-like Domain"/>
    <property type="match status" value="1"/>
</dbReference>
<dbReference type="OrthoDB" id="9787435at2"/>
<dbReference type="RefSeq" id="WP_133829821.1">
    <property type="nucleotide sequence ID" value="NZ_BAABHR010000068.1"/>
</dbReference>
<feature type="compositionally biased region" description="Low complexity" evidence="3">
    <location>
        <begin position="51"/>
        <end position="60"/>
    </location>
</feature>
<protein>
    <submittedName>
        <fullName evidence="5">NADPH:quinone reductase-like Zn-dependent oxidoreductase</fullName>
    </submittedName>
</protein>
<evidence type="ECO:0000313" key="5">
    <source>
        <dbReference type="EMBL" id="TDQ47400.1"/>
    </source>
</evidence>
<evidence type="ECO:0000256" key="2">
    <source>
        <dbReference type="ARBA" id="ARBA00023002"/>
    </source>
</evidence>
<evidence type="ECO:0000256" key="1">
    <source>
        <dbReference type="ARBA" id="ARBA00022857"/>
    </source>
</evidence>
<dbReference type="InterPro" id="IPR013154">
    <property type="entry name" value="ADH-like_N"/>
</dbReference>
<organism evidence="5 6">
    <name type="scientific">Actinomycetospora succinea</name>
    <dbReference type="NCBI Taxonomy" id="663603"/>
    <lineage>
        <taxon>Bacteria</taxon>
        <taxon>Bacillati</taxon>
        <taxon>Actinomycetota</taxon>
        <taxon>Actinomycetes</taxon>
        <taxon>Pseudonocardiales</taxon>
        <taxon>Pseudonocardiaceae</taxon>
        <taxon>Actinomycetospora</taxon>
    </lineage>
</organism>
<dbReference type="EMBL" id="SNYO01000013">
    <property type="protein sequence ID" value="TDQ47400.1"/>
    <property type="molecule type" value="Genomic_DNA"/>
</dbReference>
<evidence type="ECO:0000256" key="3">
    <source>
        <dbReference type="SAM" id="MobiDB-lite"/>
    </source>
</evidence>
<name>A0A4R6UK95_9PSEU</name>
<keyword evidence="1" id="KW-0521">NADP</keyword>
<dbReference type="SUPFAM" id="SSF50129">
    <property type="entry name" value="GroES-like"/>
    <property type="match status" value="1"/>
</dbReference>
<reference evidence="5 6" key="1">
    <citation type="submission" date="2019-03" db="EMBL/GenBank/DDBJ databases">
        <title>Genomic Encyclopedia of Type Strains, Phase IV (KMG-IV): sequencing the most valuable type-strain genomes for metagenomic binning, comparative biology and taxonomic classification.</title>
        <authorList>
            <person name="Goeker M."/>
        </authorList>
    </citation>
    <scope>NUCLEOTIDE SEQUENCE [LARGE SCALE GENOMIC DNA]</scope>
    <source>
        <strain evidence="5 6">DSM 45775</strain>
    </source>
</reference>